<dbReference type="InterPro" id="IPR006683">
    <property type="entry name" value="Thioestr_dom"/>
</dbReference>
<evidence type="ECO:0000313" key="7">
    <source>
        <dbReference type="Proteomes" id="UP000625210"/>
    </source>
</evidence>
<dbReference type="InterPro" id="IPR029069">
    <property type="entry name" value="HotDog_dom_sf"/>
</dbReference>
<evidence type="ECO:0000256" key="4">
    <source>
        <dbReference type="SAM" id="MobiDB-lite"/>
    </source>
</evidence>
<dbReference type="PANTHER" id="PTHR11049">
    <property type="entry name" value="ACYL COENZYME A THIOESTER HYDROLASE"/>
    <property type="match status" value="1"/>
</dbReference>
<evidence type="ECO:0000256" key="3">
    <source>
        <dbReference type="PROSITE-ProRule" id="PRU01106"/>
    </source>
</evidence>
<reference evidence="6" key="1">
    <citation type="journal article" date="2014" name="Int. J. Syst. Evol. Microbiol.">
        <title>Complete genome sequence of Corynebacterium casei LMG S-19264T (=DSM 44701T), isolated from a smear-ripened cheese.</title>
        <authorList>
            <consortium name="US DOE Joint Genome Institute (JGI-PGF)"/>
            <person name="Walter F."/>
            <person name="Albersmeier A."/>
            <person name="Kalinowski J."/>
            <person name="Ruckert C."/>
        </authorList>
    </citation>
    <scope>NUCLEOTIDE SEQUENCE</scope>
    <source>
        <strain evidence="6">CGMCC 1.15179</strain>
    </source>
</reference>
<comment type="caution">
    <text evidence="6">The sequence shown here is derived from an EMBL/GenBank/DDBJ whole genome shotgun (WGS) entry which is preliminary data.</text>
</comment>
<dbReference type="PROSITE" id="PS51770">
    <property type="entry name" value="HOTDOG_ACOT"/>
    <property type="match status" value="1"/>
</dbReference>
<gene>
    <name evidence="6" type="ORF">GCM10011571_30470</name>
</gene>
<dbReference type="InterPro" id="IPR033120">
    <property type="entry name" value="HOTDOG_ACOT"/>
</dbReference>
<evidence type="ECO:0000313" key="6">
    <source>
        <dbReference type="EMBL" id="GGE26220.1"/>
    </source>
</evidence>
<dbReference type="RefSeq" id="WP_229752026.1">
    <property type="nucleotide sequence ID" value="NZ_BMHQ01000012.1"/>
</dbReference>
<protein>
    <submittedName>
        <fullName evidence="6">Acyl-CoA thioesterase</fullName>
    </submittedName>
</protein>
<dbReference type="Pfam" id="PF03061">
    <property type="entry name" value="4HBT"/>
    <property type="match status" value="1"/>
</dbReference>
<reference evidence="6" key="2">
    <citation type="submission" date="2020-09" db="EMBL/GenBank/DDBJ databases">
        <authorList>
            <person name="Sun Q."/>
            <person name="Zhou Y."/>
        </authorList>
    </citation>
    <scope>NUCLEOTIDE SEQUENCE</scope>
    <source>
        <strain evidence="6">CGMCC 1.15179</strain>
    </source>
</reference>
<dbReference type="GO" id="GO:0052816">
    <property type="term" value="F:long-chain fatty acyl-CoA hydrolase activity"/>
    <property type="evidence" value="ECO:0007669"/>
    <property type="project" value="TreeGrafter"/>
</dbReference>
<feature type="region of interest" description="Disordered" evidence="4">
    <location>
        <begin position="117"/>
        <end position="161"/>
    </location>
</feature>
<dbReference type="GO" id="GO:0005829">
    <property type="term" value="C:cytosol"/>
    <property type="evidence" value="ECO:0007669"/>
    <property type="project" value="TreeGrafter"/>
</dbReference>
<dbReference type="PANTHER" id="PTHR11049:SF24">
    <property type="entry name" value="CYTOSOLIC ACYL COENZYME A THIOESTER HYDROLASE"/>
    <property type="match status" value="1"/>
</dbReference>
<dbReference type="GO" id="GO:0009062">
    <property type="term" value="P:fatty acid catabolic process"/>
    <property type="evidence" value="ECO:0007669"/>
    <property type="project" value="TreeGrafter"/>
</dbReference>
<evidence type="ECO:0000259" key="5">
    <source>
        <dbReference type="PROSITE" id="PS51770"/>
    </source>
</evidence>
<dbReference type="CDD" id="cd03442">
    <property type="entry name" value="BFIT_BACH"/>
    <property type="match status" value="1"/>
</dbReference>
<comment type="similarity">
    <text evidence="1">Belongs to the acyl coenzyme A hydrolase family.</text>
</comment>
<proteinExistence type="inferred from homology"/>
<evidence type="ECO:0000256" key="1">
    <source>
        <dbReference type="ARBA" id="ARBA00010458"/>
    </source>
</evidence>
<evidence type="ECO:0000256" key="2">
    <source>
        <dbReference type="ARBA" id="ARBA00022801"/>
    </source>
</evidence>
<dbReference type="EMBL" id="BMHQ01000012">
    <property type="protein sequence ID" value="GGE26220.1"/>
    <property type="molecule type" value="Genomic_DNA"/>
</dbReference>
<feature type="domain" description="HotDog ACOT-type" evidence="5">
    <location>
        <begin position="7"/>
        <end position="119"/>
    </location>
</feature>
<dbReference type="SUPFAM" id="SSF54637">
    <property type="entry name" value="Thioesterase/thiol ester dehydrase-isomerase"/>
    <property type="match status" value="1"/>
</dbReference>
<keyword evidence="2 3" id="KW-0378">Hydrolase</keyword>
<dbReference type="GO" id="GO:0006637">
    <property type="term" value="P:acyl-CoA metabolic process"/>
    <property type="evidence" value="ECO:0007669"/>
    <property type="project" value="TreeGrafter"/>
</dbReference>
<sequence length="161" mass="17739">MKPVPAERSRTVKTSLVLPPDTNQHGTIFGGKVLAYIDEVAAIAAMRHSQKPIVTASFDSVDFLSPVKEGDTINIEAFVTWTGRTSMEVFAKVTSEKFPSGKERLTATSFVTMVALDENGKPAPVPPVEPHTEEERELYQTAPERQKQRKARKKNWGTGNG</sequence>
<keyword evidence="7" id="KW-1185">Reference proteome</keyword>
<dbReference type="AlphaFoldDB" id="A0A8J2YDJ7"/>
<dbReference type="Gene3D" id="3.10.129.10">
    <property type="entry name" value="Hotdog Thioesterase"/>
    <property type="match status" value="1"/>
</dbReference>
<dbReference type="Proteomes" id="UP000625210">
    <property type="component" value="Unassembled WGS sequence"/>
</dbReference>
<accession>A0A8J2YDJ7</accession>
<name>A0A8J2YDJ7_9BACL</name>
<organism evidence="6 7">
    <name type="scientific">Marinithermofilum abyssi</name>
    <dbReference type="NCBI Taxonomy" id="1571185"/>
    <lineage>
        <taxon>Bacteria</taxon>
        <taxon>Bacillati</taxon>
        <taxon>Bacillota</taxon>
        <taxon>Bacilli</taxon>
        <taxon>Bacillales</taxon>
        <taxon>Thermoactinomycetaceae</taxon>
        <taxon>Marinithermofilum</taxon>
    </lineage>
</organism>
<dbReference type="InterPro" id="IPR040170">
    <property type="entry name" value="Cytosol_ACT"/>
</dbReference>